<dbReference type="InterPro" id="IPR009080">
    <property type="entry name" value="tRNAsynth_Ia_anticodon-bd"/>
</dbReference>
<comment type="similarity">
    <text evidence="1 10">Belongs to the class-I aminoacyl-tRNA synthetase family.</text>
</comment>
<comment type="caution">
    <text evidence="13">The sequence shown here is derived from an EMBL/GenBank/DDBJ whole genome shotgun (WGS) entry which is preliminary data.</text>
</comment>
<dbReference type="GO" id="GO:0005737">
    <property type="term" value="C:cytoplasm"/>
    <property type="evidence" value="ECO:0007669"/>
    <property type="project" value="UniProtKB-UniRule"/>
</dbReference>
<feature type="domain" description="DALR anticodon binding" evidence="11">
    <location>
        <begin position="452"/>
        <end position="563"/>
    </location>
</feature>
<dbReference type="Gene3D" id="1.10.730.10">
    <property type="entry name" value="Isoleucyl-tRNA Synthetase, Domain 1"/>
    <property type="match status" value="1"/>
</dbReference>
<dbReference type="Gene3D" id="3.40.50.620">
    <property type="entry name" value="HUPs"/>
    <property type="match status" value="1"/>
</dbReference>
<evidence type="ECO:0000256" key="3">
    <source>
        <dbReference type="ARBA" id="ARBA00022598"/>
    </source>
</evidence>
<keyword evidence="7 10" id="KW-0030">Aminoacyl-tRNA synthetase</keyword>
<feature type="domain" description="Arginyl tRNA synthetase N-terminal" evidence="12">
    <location>
        <begin position="6"/>
        <end position="98"/>
    </location>
</feature>
<dbReference type="InterPro" id="IPR001278">
    <property type="entry name" value="Arg-tRNA-ligase"/>
</dbReference>
<dbReference type="SMART" id="SM00836">
    <property type="entry name" value="DALR_1"/>
    <property type="match status" value="1"/>
</dbReference>
<keyword evidence="3 10" id="KW-0436">Ligase</keyword>
<evidence type="ECO:0000256" key="9">
    <source>
        <dbReference type="NCBIfam" id="TIGR00456"/>
    </source>
</evidence>
<keyword evidence="4 10" id="KW-0547">Nucleotide-binding</keyword>
<dbReference type="GO" id="GO:0004814">
    <property type="term" value="F:arginine-tRNA ligase activity"/>
    <property type="evidence" value="ECO:0007669"/>
    <property type="project" value="UniProtKB-UniRule"/>
</dbReference>
<evidence type="ECO:0000256" key="4">
    <source>
        <dbReference type="ARBA" id="ARBA00022741"/>
    </source>
</evidence>
<dbReference type="Pfam" id="PF05746">
    <property type="entry name" value="DALR_1"/>
    <property type="match status" value="1"/>
</dbReference>
<organism evidence="13 14">
    <name type="scientific">Candidatus Kaiserbacteria bacterium GW2011_GWA2_52_12</name>
    <dbReference type="NCBI Taxonomy" id="1618671"/>
    <lineage>
        <taxon>Bacteria</taxon>
        <taxon>Candidatus Kaiseribacteriota</taxon>
    </lineage>
</organism>
<dbReference type="NCBIfam" id="TIGR00456">
    <property type="entry name" value="argS"/>
    <property type="match status" value="1"/>
</dbReference>
<dbReference type="PATRIC" id="fig|1618671.3.peg.169"/>
<name>A0A0G1X0Q9_9BACT</name>
<dbReference type="STRING" id="1618671.UY67_C0004G0006"/>
<dbReference type="InterPro" id="IPR008909">
    <property type="entry name" value="DALR_anticod-bd"/>
</dbReference>
<dbReference type="EC" id="6.1.1.19" evidence="2 9"/>
<dbReference type="SUPFAM" id="SSF52374">
    <property type="entry name" value="Nucleotidylyl transferase"/>
    <property type="match status" value="1"/>
</dbReference>
<dbReference type="FunFam" id="1.10.730.10:FF:000006">
    <property type="entry name" value="Arginyl-tRNA synthetase 2, mitochondrial"/>
    <property type="match status" value="1"/>
</dbReference>
<dbReference type="SMART" id="SM01016">
    <property type="entry name" value="Arg_tRNA_synt_N"/>
    <property type="match status" value="1"/>
</dbReference>
<dbReference type="PANTHER" id="PTHR11956">
    <property type="entry name" value="ARGINYL-TRNA SYNTHETASE"/>
    <property type="match status" value="1"/>
</dbReference>
<dbReference type="Pfam" id="PF00750">
    <property type="entry name" value="tRNA-synt_1d"/>
    <property type="match status" value="1"/>
</dbReference>
<evidence type="ECO:0000256" key="8">
    <source>
        <dbReference type="ARBA" id="ARBA00049339"/>
    </source>
</evidence>
<evidence type="ECO:0000256" key="5">
    <source>
        <dbReference type="ARBA" id="ARBA00022840"/>
    </source>
</evidence>
<dbReference type="PRINTS" id="PR01038">
    <property type="entry name" value="TRNASYNTHARG"/>
</dbReference>
<dbReference type="EMBL" id="LCQW01000004">
    <property type="protein sequence ID" value="KKW24688.1"/>
    <property type="molecule type" value="Genomic_DNA"/>
</dbReference>
<dbReference type="PANTHER" id="PTHR11956:SF5">
    <property type="entry name" value="ARGININE--TRNA LIGASE, CYTOPLASMIC"/>
    <property type="match status" value="1"/>
</dbReference>
<evidence type="ECO:0000256" key="1">
    <source>
        <dbReference type="ARBA" id="ARBA00005594"/>
    </source>
</evidence>
<evidence type="ECO:0000313" key="13">
    <source>
        <dbReference type="EMBL" id="KKW24688.1"/>
    </source>
</evidence>
<dbReference type="Pfam" id="PF03485">
    <property type="entry name" value="Arg_tRNA_synt_N"/>
    <property type="match status" value="1"/>
</dbReference>
<dbReference type="InterPro" id="IPR014729">
    <property type="entry name" value="Rossmann-like_a/b/a_fold"/>
</dbReference>
<evidence type="ECO:0000256" key="7">
    <source>
        <dbReference type="ARBA" id="ARBA00023146"/>
    </source>
</evidence>
<keyword evidence="5 10" id="KW-0067">ATP-binding</keyword>
<comment type="catalytic activity">
    <reaction evidence="8">
        <text>tRNA(Arg) + L-arginine + ATP = L-arginyl-tRNA(Arg) + AMP + diphosphate</text>
        <dbReference type="Rhea" id="RHEA:20301"/>
        <dbReference type="Rhea" id="RHEA-COMP:9658"/>
        <dbReference type="Rhea" id="RHEA-COMP:9673"/>
        <dbReference type="ChEBI" id="CHEBI:30616"/>
        <dbReference type="ChEBI" id="CHEBI:32682"/>
        <dbReference type="ChEBI" id="CHEBI:33019"/>
        <dbReference type="ChEBI" id="CHEBI:78442"/>
        <dbReference type="ChEBI" id="CHEBI:78513"/>
        <dbReference type="ChEBI" id="CHEBI:456215"/>
        <dbReference type="EC" id="6.1.1.19"/>
    </reaction>
</comment>
<sequence>MAFMREQLKKALAGALQKAGISVAGEQIIIEHTNDLKNGDYATGVALAYAKQAGRSSRALAEEVVAALGRSPTGETLGAVDGISKIEIAGPGFINFYLASNALTSSINAATEDEKWGSNKSLDGKKIMVEYTDPNPFKEFHIGHLMSNAIGESISRLLQFSGAEVKRANYQGDVGPHVAKTIWAVKNSKVPGGSWGDAYIVGNKAYETDEMAKKEIDEINALVYSRADSAVNAIYDEGREASLKHFEKIYEILGTKFDHYFFESETARKGMAIVKAHPEVFESSDGAVVYKGEKVGLHTRVFITSKGLPTYETKELGLAELKAKTWSFDESITVTAHEQADYFQVVLAAMNEVMPDIARKIRHVTHGMMRFAEGKMSSRTGNVVTGESLIGDLTDVARGRAKESRAADHEKLAQDIAVGAIKFQILKGGTSKDIIFDRERALSVEGDSGPYLQYAHARTRAVVEKAAEQNIAPRFDERAEISDLARLLHRFPEVVLRASLEREPHHVTTYLVEVSSLFNRWYATEQILDGSNTQAHKVAITSAVCCTLKNGLHILGISAPERM</sequence>
<dbReference type="GO" id="GO:0005524">
    <property type="term" value="F:ATP binding"/>
    <property type="evidence" value="ECO:0007669"/>
    <property type="project" value="UniProtKB-KW"/>
</dbReference>
<dbReference type="AlphaFoldDB" id="A0A0G1X0Q9"/>
<dbReference type="SUPFAM" id="SSF47323">
    <property type="entry name" value="Anticodon-binding domain of a subclass of class I aminoacyl-tRNA synthetases"/>
    <property type="match status" value="1"/>
</dbReference>
<evidence type="ECO:0000313" key="14">
    <source>
        <dbReference type="Proteomes" id="UP000034273"/>
    </source>
</evidence>
<dbReference type="SUPFAM" id="SSF55190">
    <property type="entry name" value="Arginyl-tRNA synthetase (ArgRS), N-terminal 'additional' domain"/>
    <property type="match status" value="1"/>
</dbReference>
<accession>A0A0G1X0Q9</accession>
<dbReference type="InterPro" id="IPR035684">
    <property type="entry name" value="ArgRS_core"/>
</dbReference>
<proteinExistence type="inferred from homology"/>
<evidence type="ECO:0000259" key="12">
    <source>
        <dbReference type="SMART" id="SM01016"/>
    </source>
</evidence>
<evidence type="ECO:0000259" key="11">
    <source>
        <dbReference type="SMART" id="SM00836"/>
    </source>
</evidence>
<protein>
    <recommendedName>
        <fullName evidence="2 9">Arginine--tRNA ligase</fullName>
        <ecNumber evidence="2 9">6.1.1.19</ecNumber>
    </recommendedName>
</protein>
<evidence type="ECO:0000256" key="10">
    <source>
        <dbReference type="RuleBase" id="RU363038"/>
    </source>
</evidence>
<dbReference type="InterPro" id="IPR005148">
    <property type="entry name" value="Arg-tRNA-synth_N"/>
</dbReference>
<keyword evidence="6 10" id="KW-0648">Protein biosynthesis</keyword>
<dbReference type="GO" id="GO:0006420">
    <property type="term" value="P:arginyl-tRNA aminoacylation"/>
    <property type="evidence" value="ECO:0007669"/>
    <property type="project" value="UniProtKB-UniRule"/>
</dbReference>
<dbReference type="InterPro" id="IPR036695">
    <property type="entry name" value="Arg-tRNA-synth_N_sf"/>
</dbReference>
<evidence type="ECO:0000256" key="2">
    <source>
        <dbReference type="ARBA" id="ARBA00012837"/>
    </source>
</evidence>
<evidence type="ECO:0000256" key="6">
    <source>
        <dbReference type="ARBA" id="ARBA00022917"/>
    </source>
</evidence>
<gene>
    <name evidence="13" type="ORF">UY67_C0004G0006</name>
</gene>
<dbReference type="Proteomes" id="UP000034273">
    <property type="component" value="Unassembled WGS sequence"/>
</dbReference>
<reference evidence="13 14" key="1">
    <citation type="journal article" date="2015" name="Nature">
        <title>rRNA introns, odd ribosomes, and small enigmatic genomes across a large radiation of phyla.</title>
        <authorList>
            <person name="Brown C.T."/>
            <person name="Hug L.A."/>
            <person name="Thomas B.C."/>
            <person name="Sharon I."/>
            <person name="Castelle C.J."/>
            <person name="Singh A."/>
            <person name="Wilkins M.J."/>
            <person name="Williams K.H."/>
            <person name="Banfield J.F."/>
        </authorList>
    </citation>
    <scope>NUCLEOTIDE SEQUENCE [LARGE SCALE GENOMIC DNA]</scope>
</reference>
<dbReference type="Gene3D" id="3.30.1360.70">
    <property type="entry name" value="Arginyl tRNA synthetase N-terminal domain"/>
    <property type="match status" value="1"/>
</dbReference>